<dbReference type="CDD" id="cd16012">
    <property type="entry name" value="ALP"/>
    <property type="match status" value="1"/>
</dbReference>
<feature type="binding site" evidence="2">
    <location>
        <position position="386"/>
    </location>
    <ligand>
        <name>Zn(2+)</name>
        <dbReference type="ChEBI" id="CHEBI:29105"/>
        <label>2</label>
    </ligand>
</feature>
<evidence type="ECO:0000256" key="2">
    <source>
        <dbReference type="PIRSR" id="PIRSR601952-2"/>
    </source>
</evidence>
<dbReference type="GO" id="GO:0046872">
    <property type="term" value="F:metal ion binding"/>
    <property type="evidence" value="ECO:0007669"/>
    <property type="project" value="UniProtKB-KW"/>
</dbReference>
<gene>
    <name evidence="5" type="ORF">JonanDRAFT_0360</name>
</gene>
<feature type="binding site" evidence="2">
    <location>
        <position position="248"/>
    </location>
    <ligand>
        <name>Mg(2+)</name>
        <dbReference type="ChEBI" id="CHEBI:18420"/>
    </ligand>
</feature>
<organism evidence="5 6">
    <name type="scientific">Jonquetella anthropi DSM 22815</name>
    <dbReference type="NCBI Taxonomy" id="885272"/>
    <lineage>
        <taxon>Bacteria</taxon>
        <taxon>Thermotogati</taxon>
        <taxon>Synergistota</taxon>
        <taxon>Synergistia</taxon>
        <taxon>Synergistales</taxon>
        <taxon>Dethiosulfovibrionaceae</taxon>
        <taxon>Jonquetella</taxon>
    </lineage>
</organism>
<reference evidence="5 6" key="1">
    <citation type="submission" date="2011-11" db="EMBL/GenBank/DDBJ databases">
        <title>The Noncontiguous Finished genome of Jonquetella anthropi DSM 22815.</title>
        <authorList>
            <consortium name="US DOE Joint Genome Institute (JGI-PGF)"/>
            <person name="Lucas S."/>
            <person name="Copeland A."/>
            <person name="Lapidus A."/>
            <person name="Glavina del Rio T."/>
            <person name="Dalin E."/>
            <person name="Tice H."/>
            <person name="Bruce D."/>
            <person name="Goodwin L."/>
            <person name="Pitluck S."/>
            <person name="Peters L."/>
            <person name="Mikhailova N."/>
            <person name="Held B."/>
            <person name="Kyrpides N."/>
            <person name="Mavromatis K."/>
            <person name="Ivanova N."/>
            <person name="Markowitz V."/>
            <person name="Cheng J.-F."/>
            <person name="Hugenholtz P."/>
            <person name="Woyke T."/>
            <person name="Wu D."/>
            <person name="Gronow S."/>
            <person name="Wellnitz S."/>
            <person name="Brambilla E."/>
            <person name="Klenk H.-P."/>
            <person name="Eisen J.A."/>
        </authorList>
    </citation>
    <scope>NUCLEOTIDE SEQUENCE [LARGE SCALE GENOMIC DNA]</scope>
    <source>
        <strain evidence="5 6">DSM 22815</strain>
    </source>
</reference>
<evidence type="ECO:0000313" key="5">
    <source>
        <dbReference type="EMBL" id="EHM12779.1"/>
    </source>
</evidence>
<dbReference type="STRING" id="885272.JonanDRAFT_0360"/>
<evidence type="ECO:0000313" key="6">
    <source>
        <dbReference type="Proteomes" id="UP000003806"/>
    </source>
</evidence>
<evidence type="ECO:0000256" key="3">
    <source>
        <dbReference type="RuleBase" id="RU003946"/>
    </source>
</evidence>
<keyword evidence="4" id="KW-0732">Signal</keyword>
<dbReference type="Gene3D" id="3.40.720.10">
    <property type="entry name" value="Alkaline Phosphatase, subunit A"/>
    <property type="match status" value="1"/>
</dbReference>
<feature type="binding site" evidence="2">
    <location>
        <position position="137"/>
    </location>
    <ligand>
        <name>Mg(2+)</name>
        <dbReference type="ChEBI" id="CHEBI:18420"/>
    </ligand>
</feature>
<feature type="active site" description="Phosphoserine intermediate" evidence="1">
    <location>
        <position position="187"/>
    </location>
</feature>
<feature type="signal peptide" evidence="4">
    <location>
        <begin position="1"/>
        <end position="22"/>
    </location>
</feature>
<dbReference type="RefSeq" id="WP_008522545.1">
    <property type="nucleotide sequence ID" value="NZ_CM001376.1"/>
</dbReference>
<dbReference type="InterPro" id="IPR017850">
    <property type="entry name" value="Alkaline_phosphatase_core_sf"/>
</dbReference>
<name>H0UJ46_9BACT</name>
<protein>
    <submittedName>
        <fullName evidence="5">Alkaline phosphatase</fullName>
    </submittedName>
</protein>
<dbReference type="Pfam" id="PF00245">
    <property type="entry name" value="Alk_phosphatase"/>
    <property type="match status" value="1"/>
</dbReference>
<dbReference type="PANTHER" id="PTHR11596:SF72">
    <property type="entry name" value="ALKALINE PHOSPHATASE"/>
    <property type="match status" value="1"/>
</dbReference>
<keyword evidence="2" id="KW-0460">Magnesium</keyword>
<comment type="cofactor">
    <cofactor evidence="2">
        <name>Mg(2+)</name>
        <dbReference type="ChEBI" id="CHEBI:18420"/>
    </cofactor>
    <text evidence="2">Binds 1 Mg(2+) ion.</text>
</comment>
<feature type="binding site" evidence="2">
    <location>
        <position position="246"/>
    </location>
    <ligand>
        <name>Mg(2+)</name>
        <dbReference type="ChEBI" id="CHEBI:18420"/>
    </ligand>
</feature>
<sequence>MKIRFLMLSALAAVLTASIAGASEPELVVLPIDRAKFWAGQKFDFECELRGAKADAIDVTVNGQPIAEFFGEKPGFTASDELSSLRADGVTFAKPGDVTVSASARSGGKTYQAVKHYTVVQESIKKPVKNVILYIGDGMGLQSRQIARILSKGITEGKYNGLLSMEQLTDGTALLTTSGYDSLVTDSANSASAYATGHKSVVNAMGVYENATPDPMDDPKVEDLAEILRRAKGMSIGLVTTASVTDATPAAFVSHTRRRAEQNYVATEMLKADVVLGGGARYFLPKSTAGSKRTDDRNLVEEFKKAGYALAGNRKELAKAGGDKILGLFAMNHMNVYIDREILKDPEVLGHFTDQPNLMEMTAAALDRLSKNKNGFFLMVEGACIDKQIHTMDWQRAAYDTIEFDKAIELGRQFAKEHGDTLIICTADHSHGISITGTYHERDGKTGRNAVRTYADAGFPTFSDANGDGFPDNPDPDVTLAVQYANFPDHYENYRFLPRPTDPAVMDGKVARANKERNPNGRMISGDIPEGDPQEVHAADDVPLSAAGRGAEYFKGVMDNTEVFYGIMRALGVKATAGR</sequence>
<dbReference type="EMBL" id="CM001376">
    <property type="protein sequence ID" value="EHM12779.1"/>
    <property type="molecule type" value="Genomic_DNA"/>
</dbReference>
<dbReference type="HOGENOM" id="CLU_008539_3_0_0"/>
<dbReference type="PRINTS" id="PR00113">
    <property type="entry name" value="ALKPHPHTASE"/>
</dbReference>
<dbReference type="eggNOG" id="COG1785">
    <property type="taxonomic scope" value="Bacteria"/>
</dbReference>
<dbReference type="GO" id="GO:0004035">
    <property type="term" value="F:alkaline phosphatase activity"/>
    <property type="evidence" value="ECO:0007669"/>
    <property type="project" value="TreeGrafter"/>
</dbReference>
<evidence type="ECO:0000256" key="1">
    <source>
        <dbReference type="PIRSR" id="PIRSR601952-1"/>
    </source>
</evidence>
<feature type="binding site" evidence="2">
    <location>
        <position position="137"/>
    </location>
    <ligand>
        <name>Zn(2+)</name>
        <dbReference type="ChEBI" id="CHEBI:29105"/>
        <label>2</label>
    </ligand>
</feature>
<keyword evidence="2" id="KW-0479">Metal-binding</keyword>
<dbReference type="Proteomes" id="UP000003806">
    <property type="component" value="Chromosome"/>
</dbReference>
<dbReference type="InterPro" id="IPR001952">
    <property type="entry name" value="Alkaline_phosphatase"/>
</dbReference>
<keyword evidence="6" id="KW-1185">Reference proteome</keyword>
<feature type="binding site" evidence="2">
    <location>
        <position position="537"/>
    </location>
    <ligand>
        <name>Zn(2+)</name>
        <dbReference type="ChEBI" id="CHEBI:29105"/>
        <label>2</label>
    </ligand>
</feature>
<feature type="binding site" evidence="2">
    <location>
        <position position="381"/>
    </location>
    <ligand>
        <name>Mg(2+)</name>
        <dbReference type="ChEBI" id="CHEBI:18420"/>
    </ligand>
</feature>
<feature type="chain" id="PRO_5003541905" evidence="4">
    <location>
        <begin position="23"/>
        <end position="579"/>
    </location>
</feature>
<evidence type="ECO:0000256" key="4">
    <source>
        <dbReference type="SAM" id="SignalP"/>
    </source>
</evidence>
<feature type="binding site" evidence="2">
    <location>
        <position position="429"/>
    </location>
    <ligand>
        <name>Zn(2+)</name>
        <dbReference type="ChEBI" id="CHEBI:29105"/>
        <label>2</label>
    </ligand>
</feature>
<proteinExistence type="inferred from homology"/>
<feature type="binding site" evidence="2">
    <location>
        <position position="428"/>
    </location>
    <ligand>
        <name>Zn(2+)</name>
        <dbReference type="ChEBI" id="CHEBI:29105"/>
        <label>2</label>
    </ligand>
</feature>
<dbReference type="AlphaFoldDB" id="H0UJ46"/>
<feature type="binding site" evidence="2">
    <location>
        <position position="390"/>
    </location>
    <ligand>
        <name>Zn(2+)</name>
        <dbReference type="ChEBI" id="CHEBI:29105"/>
        <label>2</label>
    </ligand>
</feature>
<keyword evidence="2" id="KW-0862">Zinc</keyword>
<comment type="cofactor">
    <cofactor evidence="2">
        <name>Zn(2+)</name>
        <dbReference type="ChEBI" id="CHEBI:29105"/>
    </cofactor>
    <text evidence="2">Binds 2 Zn(2+) ions.</text>
</comment>
<comment type="similarity">
    <text evidence="3">Belongs to the alkaline phosphatase family.</text>
</comment>
<dbReference type="SUPFAM" id="SSF53649">
    <property type="entry name" value="Alkaline phosphatase-like"/>
    <property type="match status" value="1"/>
</dbReference>
<accession>H0UJ46</accession>
<dbReference type="PANTHER" id="PTHR11596">
    <property type="entry name" value="ALKALINE PHOSPHATASE"/>
    <property type="match status" value="1"/>
</dbReference>
<dbReference type="SMART" id="SM00098">
    <property type="entry name" value="alkPPc"/>
    <property type="match status" value="1"/>
</dbReference>